<keyword evidence="4" id="KW-1185">Reference proteome</keyword>
<evidence type="ECO:0000256" key="1">
    <source>
        <dbReference type="ARBA" id="ARBA00008791"/>
    </source>
</evidence>
<dbReference type="Pfam" id="PF00582">
    <property type="entry name" value="Usp"/>
    <property type="match status" value="1"/>
</dbReference>
<evidence type="ECO:0000313" key="3">
    <source>
        <dbReference type="EMBL" id="POM22236.1"/>
    </source>
</evidence>
<dbReference type="InterPro" id="IPR006016">
    <property type="entry name" value="UspA"/>
</dbReference>
<dbReference type="Proteomes" id="UP000242367">
    <property type="component" value="Unassembled WGS sequence"/>
</dbReference>
<organism evidence="3 4">
    <name type="scientific">Actinomadura rubteroloni</name>
    <dbReference type="NCBI Taxonomy" id="1926885"/>
    <lineage>
        <taxon>Bacteria</taxon>
        <taxon>Bacillati</taxon>
        <taxon>Actinomycetota</taxon>
        <taxon>Actinomycetes</taxon>
        <taxon>Streptosporangiales</taxon>
        <taxon>Thermomonosporaceae</taxon>
        <taxon>Actinomadura</taxon>
    </lineage>
</organism>
<evidence type="ECO:0000259" key="2">
    <source>
        <dbReference type="Pfam" id="PF00582"/>
    </source>
</evidence>
<comment type="similarity">
    <text evidence="1">Belongs to the universal stress protein A family.</text>
</comment>
<dbReference type="PANTHER" id="PTHR46268">
    <property type="entry name" value="STRESS RESPONSE PROTEIN NHAX"/>
    <property type="match status" value="1"/>
</dbReference>
<dbReference type="PANTHER" id="PTHR46268:SF6">
    <property type="entry name" value="UNIVERSAL STRESS PROTEIN UP12"/>
    <property type="match status" value="1"/>
</dbReference>
<accession>A0A2P4UB05</accession>
<protein>
    <submittedName>
        <fullName evidence="3">Universal stress protein</fullName>
    </submittedName>
</protein>
<gene>
    <name evidence="3" type="ORF">BTM25_56480</name>
</gene>
<dbReference type="EMBL" id="MTBP01000006">
    <property type="protein sequence ID" value="POM22236.1"/>
    <property type="molecule type" value="Genomic_DNA"/>
</dbReference>
<evidence type="ECO:0000313" key="4">
    <source>
        <dbReference type="Proteomes" id="UP000242367"/>
    </source>
</evidence>
<sequence length="153" mass="15998">MSAYRTILVGTDGSKTSFRAVDRAAQLAAATGATLLLASAYNPMSEKERLNAADRLGDLAYKVQGATPAEDALRAARERAVAAGAKDIEEVAREGDAVDVIASIARDREADLVVVGNRGLNSLAGRILGSVPANLSHRSPCDVLIVHTTDGKR</sequence>
<name>A0A2P4UB05_9ACTN</name>
<dbReference type="PRINTS" id="PR01438">
    <property type="entry name" value="UNVRSLSTRESS"/>
</dbReference>
<dbReference type="SUPFAM" id="SSF52402">
    <property type="entry name" value="Adenine nucleotide alpha hydrolases-like"/>
    <property type="match status" value="1"/>
</dbReference>
<feature type="domain" description="UspA" evidence="2">
    <location>
        <begin position="4"/>
        <end position="147"/>
    </location>
</feature>
<dbReference type="CDD" id="cd00293">
    <property type="entry name" value="USP-like"/>
    <property type="match status" value="1"/>
</dbReference>
<dbReference type="InterPro" id="IPR006015">
    <property type="entry name" value="Universal_stress_UspA"/>
</dbReference>
<comment type="caution">
    <text evidence="3">The sequence shown here is derived from an EMBL/GenBank/DDBJ whole genome shotgun (WGS) entry which is preliminary data.</text>
</comment>
<reference evidence="3 4" key="1">
    <citation type="journal article" date="2017" name="Chemistry">
        <title>Isolation, Biosynthesis and Chemical Modifications of Rubterolones A-F: Rare Tropolone Alkaloids from Actinomadura sp. 5-2.</title>
        <authorList>
            <person name="Guo H."/>
            <person name="Benndorf R."/>
            <person name="Leichnitz D."/>
            <person name="Klassen J.L."/>
            <person name="Vollmers J."/>
            <person name="Gorls H."/>
            <person name="Steinacker M."/>
            <person name="Weigel C."/>
            <person name="Dahse H.M."/>
            <person name="Kaster A.K."/>
            <person name="de Beer Z.W."/>
            <person name="Poulsen M."/>
            <person name="Beemelmanns C."/>
        </authorList>
    </citation>
    <scope>NUCLEOTIDE SEQUENCE [LARGE SCALE GENOMIC DNA]</scope>
    <source>
        <strain evidence="3 4">5-2</strain>
    </source>
</reference>
<dbReference type="InterPro" id="IPR014729">
    <property type="entry name" value="Rossmann-like_a/b/a_fold"/>
</dbReference>
<dbReference type="Gene3D" id="3.40.50.620">
    <property type="entry name" value="HUPs"/>
    <property type="match status" value="1"/>
</dbReference>
<dbReference type="RefSeq" id="WP_103566668.1">
    <property type="nucleotide sequence ID" value="NZ_MTBP01000006.1"/>
</dbReference>
<proteinExistence type="inferred from homology"/>
<dbReference type="AlphaFoldDB" id="A0A2P4UB05"/>